<name>A0ABV0UY88_9TELE</name>
<sequence>MLRVIILIEIGGIGTEVRKFLVNRCPGPKSFAASNRFSFRIAFYFTLSNSICSIPARRKRSHSTMPPPPCLVIWIVYSCEVDCLSNIVFCLRCKMLDYGLN</sequence>
<gene>
    <name evidence="1" type="ORF">ILYODFUR_033166</name>
</gene>
<keyword evidence="2" id="KW-1185">Reference proteome</keyword>
<evidence type="ECO:0000313" key="2">
    <source>
        <dbReference type="Proteomes" id="UP001482620"/>
    </source>
</evidence>
<reference evidence="1 2" key="1">
    <citation type="submission" date="2021-06" db="EMBL/GenBank/DDBJ databases">
        <authorList>
            <person name="Palmer J.M."/>
        </authorList>
    </citation>
    <scope>NUCLEOTIDE SEQUENCE [LARGE SCALE GENOMIC DNA]</scope>
    <source>
        <strain evidence="2">if_2019</strain>
        <tissue evidence="1">Muscle</tissue>
    </source>
</reference>
<organism evidence="1 2">
    <name type="scientific">Ilyodon furcidens</name>
    <name type="common">goldbreast splitfin</name>
    <dbReference type="NCBI Taxonomy" id="33524"/>
    <lineage>
        <taxon>Eukaryota</taxon>
        <taxon>Metazoa</taxon>
        <taxon>Chordata</taxon>
        <taxon>Craniata</taxon>
        <taxon>Vertebrata</taxon>
        <taxon>Euteleostomi</taxon>
        <taxon>Actinopterygii</taxon>
        <taxon>Neopterygii</taxon>
        <taxon>Teleostei</taxon>
        <taxon>Neoteleostei</taxon>
        <taxon>Acanthomorphata</taxon>
        <taxon>Ovalentaria</taxon>
        <taxon>Atherinomorphae</taxon>
        <taxon>Cyprinodontiformes</taxon>
        <taxon>Goodeidae</taxon>
        <taxon>Ilyodon</taxon>
    </lineage>
</organism>
<proteinExistence type="predicted"/>
<protein>
    <submittedName>
        <fullName evidence="1">Uncharacterized protein</fullName>
    </submittedName>
</protein>
<comment type="caution">
    <text evidence="1">The sequence shown here is derived from an EMBL/GenBank/DDBJ whole genome shotgun (WGS) entry which is preliminary data.</text>
</comment>
<dbReference type="Proteomes" id="UP001482620">
    <property type="component" value="Unassembled WGS sequence"/>
</dbReference>
<accession>A0ABV0UY88</accession>
<evidence type="ECO:0000313" key="1">
    <source>
        <dbReference type="EMBL" id="MEQ2249804.1"/>
    </source>
</evidence>
<dbReference type="EMBL" id="JAHRIQ010086670">
    <property type="protein sequence ID" value="MEQ2249804.1"/>
    <property type="molecule type" value="Genomic_DNA"/>
</dbReference>